<sequence length="116" mass="12510">MNPQTELRKSLTTLAAHLTPQAHTKLVETARNNRLAVELQQWVVTLTPGNVTALLELVDLQECQLKDIALNTVSPNSVTGKAPEAAKETTQEEIEPCGPVSTEKATSKRTAPRIGG</sequence>
<protein>
    <submittedName>
        <fullName evidence="2">Uncharacterized protein</fullName>
    </submittedName>
</protein>
<evidence type="ECO:0000313" key="2">
    <source>
        <dbReference type="EMBL" id="MEY8772982.1"/>
    </source>
</evidence>
<dbReference type="RefSeq" id="WP_369896613.1">
    <property type="nucleotide sequence ID" value="NZ_JBGFFX010000017.1"/>
</dbReference>
<proteinExistence type="predicted"/>
<accession>A0ABV4EE23</accession>
<evidence type="ECO:0000256" key="1">
    <source>
        <dbReference type="SAM" id="MobiDB-lite"/>
    </source>
</evidence>
<reference evidence="2 3" key="1">
    <citation type="submission" date="2024-07" db="EMBL/GenBank/DDBJ databases">
        <authorList>
            <person name="Hebao G."/>
        </authorList>
    </citation>
    <scope>NUCLEOTIDE SEQUENCE [LARGE SCALE GENOMIC DNA]</scope>
    <source>
        <strain evidence="2 3">ACCC 02193</strain>
    </source>
</reference>
<feature type="region of interest" description="Disordered" evidence="1">
    <location>
        <begin position="75"/>
        <end position="116"/>
    </location>
</feature>
<keyword evidence="3" id="KW-1185">Reference proteome</keyword>
<dbReference type="EMBL" id="JBGFFX010000017">
    <property type="protein sequence ID" value="MEY8772982.1"/>
    <property type="molecule type" value="Genomic_DNA"/>
</dbReference>
<dbReference type="Proteomes" id="UP001565243">
    <property type="component" value="Unassembled WGS sequence"/>
</dbReference>
<gene>
    <name evidence="2" type="ORF">AB6T85_21455</name>
</gene>
<name>A0ABV4EE23_9GAMM</name>
<comment type="caution">
    <text evidence="2">The sequence shown here is derived from an EMBL/GenBank/DDBJ whole genome shotgun (WGS) entry which is preliminary data.</text>
</comment>
<evidence type="ECO:0000313" key="3">
    <source>
        <dbReference type="Proteomes" id="UP001565243"/>
    </source>
</evidence>
<organism evidence="2 3">
    <name type="scientific">Erwinia aeris</name>
    <dbReference type="NCBI Taxonomy" id="3239803"/>
    <lineage>
        <taxon>Bacteria</taxon>
        <taxon>Pseudomonadati</taxon>
        <taxon>Pseudomonadota</taxon>
        <taxon>Gammaproteobacteria</taxon>
        <taxon>Enterobacterales</taxon>
        <taxon>Erwiniaceae</taxon>
        <taxon>Erwinia</taxon>
    </lineage>
</organism>